<comment type="caution">
    <text evidence="1">The sequence shown here is derived from an EMBL/GenBank/DDBJ whole genome shotgun (WGS) entry which is preliminary data.</text>
</comment>
<keyword evidence="1" id="KW-0238">DNA-binding</keyword>
<dbReference type="Pfam" id="PF04237">
    <property type="entry name" value="YjbR"/>
    <property type="match status" value="1"/>
</dbReference>
<dbReference type="InterPro" id="IPR038056">
    <property type="entry name" value="YjbR-like_sf"/>
</dbReference>
<dbReference type="InterPro" id="IPR007351">
    <property type="entry name" value="YjbR"/>
</dbReference>
<proteinExistence type="predicted"/>
<dbReference type="SUPFAM" id="SSF142906">
    <property type="entry name" value="YjbR-like"/>
    <property type="match status" value="1"/>
</dbReference>
<dbReference type="AlphaFoldDB" id="A0A973A949"/>
<dbReference type="PANTHER" id="PTHR35145:SF1">
    <property type="entry name" value="CYTOPLASMIC PROTEIN"/>
    <property type="match status" value="1"/>
</dbReference>
<protein>
    <submittedName>
        <fullName evidence="1">MmcQ/YjbR family DNA-binding protein</fullName>
    </submittedName>
</protein>
<evidence type="ECO:0000313" key="2">
    <source>
        <dbReference type="Proteomes" id="UP000754644"/>
    </source>
</evidence>
<dbReference type="Proteomes" id="UP000754644">
    <property type="component" value="Unassembled WGS sequence"/>
</dbReference>
<dbReference type="GO" id="GO:0003677">
    <property type="term" value="F:DNA binding"/>
    <property type="evidence" value="ECO:0007669"/>
    <property type="project" value="UniProtKB-KW"/>
</dbReference>
<dbReference type="EMBL" id="JABMOJ010000256">
    <property type="protein sequence ID" value="NQV65072.1"/>
    <property type="molecule type" value="Genomic_DNA"/>
</dbReference>
<sequence length="127" mass="14842">MEHAKAYLMSKPEAWEDYPFNLPVAVYKIRHKMFATLSESGGHWRMNLKCEPLEAMMLRDVFEAVLPGYHMNKAHWNTIVLDGSIPASEIERMIDNSYQLVIKGLTRIERHQLETRFTSVELYGSRK</sequence>
<name>A0A973A949_9GAMM</name>
<dbReference type="InterPro" id="IPR058532">
    <property type="entry name" value="YjbR/MT2646/Rv2570-like"/>
</dbReference>
<accession>A0A973A949</accession>
<reference evidence="1" key="1">
    <citation type="submission" date="2020-05" db="EMBL/GenBank/DDBJ databases">
        <title>Sulfur intermediates as new biogeochemical hubs in an aquatic model microbial ecosystem.</title>
        <authorList>
            <person name="Vigneron A."/>
        </authorList>
    </citation>
    <scope>NUCLEOTIDE SEQUENCE</scope>
    <source>
        <strain evidence="1">Bin.250</strain>
    </source>
</reference>
<evidence type="ECO:0000313" key="1">
    <source>
        <dbReference type="EMBL" id="NQV65072.1"/>
    </source>
</evidence>
<dbReference type="PANTHER" id="PTHR35145">
    <property type="entry name" value="CYTOPLASMIC PROTEIN-RELATED"/>
    <property type="match status" value="1"/>
</dbReference>
<organism evidence="1 2">
    <name type="scientific">SAR86 cluster bacterium</name>
    <dbReference type="NCBI Taxonomy" id="2030880"/>
    <lineage>
        <taxon>Bacteria</taxon>
        <taxon>Pseudomonadati</taxon>
        <taxon>Pseudomonadota</taxon>
        <taxon>Gammaproteobacteria</taxon>
        <taxon>SAR86 cluster</taxon>
    </lineage>
</organism>
<dbReference type="Gene3D" id="3.90.1150.30">
    <property type="match status" value="1"/>
</dbReference>
<gene>
    <name evidence="1" type="ORF">HQ497_06895</name>
</gene>